<dbReference type="RefSeq" id="WP_332080173.1">
    <property type="nucleotide sequence ID" value="NZ_JAZHYN010000003.1"/>
</dbReference>
<sequence>MPSNSERSAPAPLVVKLGGSLHASPARAQWIAALRRYPHPLTIVAGGGPFADAVRAAQPPMGFDDSAAHAMAVLAMEQYALALANLHEGLELAASLEAIADAHAKGRIALWRAGAMVAEARDIAPGWETTSDSLAAWLARKTDAHALLVVKSVDVRDGASLADILRMGVVDSAFPAYLDGTPLHVAGPAALTGAARLLGEGALPGARIEPSMQKIAS</sequence>
<comment type="caution">
    <text evidence="2">The sequence shown here is derived from an EMBL/GenBank/DDBJ whole genome shotgun (WGS) entry which is preliminary data.</text>
</comment>
<organism evidence="2 3">
    <name type="scientific">Methylocystis borbori</name>
    <dbReference type="NCBI Taxonomy" id="3118750"/>
    <lineage>
        <taxon>Bacteria</taxon>
        <taxon>Pseudomonadati</taxon>
        <taxon>Pseudomonadota</taxon>
        <taxon>Alphaproteobacteria</taxon>
        <taxon>Hyphomicrobiales</taxon>
        <taxon>Methylocystaceae</taxon>
        <taxon>Methylocystis</taxon>
    </lineage>
</organism>
<keyword evidence="3" id="KW-1185">Reference proteome</keyword>
<name>A0ABU7XD15_9HYPH</name>
<dbReference type="InterPro" id="IPR001048">
    <property type="entry name" value="Asp/Glu/Uridylate_kinase"/>
</dbReference>
<gene>
    <name evidence="2" type="ORF">V3H18_01840</name>
</gene>
<dbReference type="Pfam" id="PF00696">
    <property type="entry name" value="AA_kinase"/>
    <property type="match status" value="1"/>
</dbReference>
<dbReference type="InterPro" id="IPR036393">
    <property type="entry name" value="AceGlu_kinase-like_sf"/>
</dbReference>
<protein>
    <submittedName>
        <fullName evidence="2">Uridylate kinase</fullName>
    </submittedName>
</protein>
<feature type="domain" description="Aspartate/glutamate/uridylate kinase" evidence="1">
    <location>
        <begin position="13"/>
        <end position="154"/>
    </location>
</feature>
<reference evidence="2 3" key="1">
    <citation type="submission" date="2024-02" db="EMBL/GenBank/DDBJ databases">
        <authorList>
            <person name="Grouzdev D."/>
        </authorList>
    </citation>
    <scope>NUCLEOTIDE SEQUENCE [LARGE SCALE GENOMIC DNA]</scope>
    <source>
        <strain evidence="2 3">9N</strain>
    </source>
</reference>
<dbReference type="EMBL" id="JAZHYN010000003">
    <property type="protein sequence ID" value="MEF3365268.1"/>
    <property type="molecule type" value="Genomic_DNA"/>
</dbReference>
<evidence type="ECO:0000313" key="2">
    <source>
        <dbReference type="EMBL" id="MEF3365268.1"/>
    </source>
</evidence>
<proteinExistence type="predicted"/>
<dbReference type="Proteomes" id="UP001350748">
    <property type="component" value="Unassembled WGS sequence"/>
</dbReference>
<dbReference type="SUPFAM" id="SSF53633">
    <property type="entry name" value="Carbamate kinase-like"/>
    <property type="match status" value="1"/>
</dbReference>
<dbReference type="Gene3D" id="3.40.1160.10">
    <property type="entry name" value="Acetylglutamate kinase-like"/>
    <property type="match status" value="1"/>
</dbReference>
<dbReference type="GO" id="GO:0016301">
    <property type="term" value="F:kinase activity"/>
    <property type="evidence" value="ECO:0007669"/>
    <property type="project" value="UniProtKB-KW"/>
</dbReference>
<evidence type="ECO:0000313" key="3">
    <source>
        <dbReference type="Proteomes" id="UP001350748"/>
    </source>
</evidence>
<keyword evidence="2" id="KW-0808">Transferase</keyword>
<accession>A0ABU7XD15</accession>
<evidence type="ECO:0000259" key="1">
    <source>
        <dbReference type="Pfam" id="PF00696"/>
    </source>
</evidence>
<keyword evidence="2" id="KW-0418">Kinase</keyword>